<protein>
    <submittedName>
        <fullName evidence="2">Glutamate synthase</fullName>
    </submittedName>
</protein>
<reference evidence="2 3" key="1">
    <citation type="journal article" date="2014" name="Mol. Plant">
        <title>Chromosome Scale Genome Assembly and Transcriptome Profiling of Nannochloropsis gaditana in Nitrogen Depletion.</title>
        <authorList>
            <person name="Corteggiani Carpinelli E."/>
            <person name="Telatin A."/>
            <person name="Vitulo N."/>
            <person name="Forcato C."/>
            <person name="D'Angelo M."/>
            <person name="Schiavon R."/>
            <person name="Vezzi A."/>
            <person name="Giacometti G.M."/>
            <person name="Morosinotto T."/>
            <person name="Valle G."/>
        </authorList>
    </citation>
    <scope>NUCLEOTIDE SEQUENCE [LARGE SCALE GENOMIC DNA]</scope>
    <source>
        <strain evidence="2 3">B-31</strain>
    </source>
</reference>
<dbReference type="InterPro" id="IPR036485">
    <property type="entry name" value="Glu_synth_asu_C_sf"/>
</dbReference>
<keyword evidence="3" id="KW-1185">Reference proteome</keyword>
<sequence>LPAGGRVVVLGETGRNFAAGMSGGIAYILDPERAFPDRCNKGLVALETVETEEEAALLKSYIQEHVQMTGSEVGKKVLAEWPAPIHQFVKVMPIDYKRVLRQLAEEGEEENSGDEAQVAISY</sequence>
<evidence type="ECO:0000313" key="2">
    <source>
        <dbReference type="EMBL" id="EWM26873.1"/>
    </source>
</evidence>
<comment type="caution">
    <text evidence="2">The sequence shown here is derived from an EMBL/GenBank/DDBJ whole genome shotgun (WGS) entry which is preliminary data.</text>
</comment>
<dbReference type="GO" id="GO:0016491">
    <property type="term" value="F:oxidoreductase activity"/>
    <property type="evidence" value="ECO:0007669"/>
    <property type="project" value="InterPro"/>
</dbReference>
<evidence type="ECO:0000313" key="3">
    <source>
        <dbReference type="Proteomes" id="UP000019335"/>
    </source>
</evidence>
<dbReference type="AlphaFoldDB" id="W7TTK1"/>
<dbReference type="PANTHER" id="PTHR43100:SF1">
    <property type="entry name" value="GLUTAMATE SYNTHASE [NADPH] SMALL CHAIN"/>
    <property type="match status" value="1"/>
</dbReference>
<gene>
    <name evidence="2" type="ORF">Naga_101061g3</name>
</gene>
<dbReference type="EMBL" id="AZIL01000594">
    <property type="protein sequence ID" value="EWM26873.1"/>
    <property type="molecule type" value="Genomic_DNA"/>
</dbReference>
<dbReference type="Proteomes" id="UP000019335">
    <property type="component" value="Chromosome 8"/>
</dbReference>
<dbReference type="PANTHER" id="PTHR43100">
    <property type="entry name" value="GLUTAMATE SYNTHASE [NADPH] SMALL CHAIN"/>
    <property type="match status" value="1"/>
</dbReference>
<dbReference type="Pfam" id="PF01493">
    <property type="entry name" value="GXGXG"/>
    <property type="match status" value="1"/>
</dbReference>
<dbReference type="InterPro" id="IPR002489">
    <property type="entry name" value="Glu_synth_asu_C"/>
</dbReference>
<evidence type="ECO:0000259" key="1">
    <source>
        <dbReference type="Pfam" id="PF01493"/>
    </source>
</evidence>
<proteinExistence type="predicted"/>
<name>W7TTK1_9STRA</name>
<dbReference type="Gene3D" id="2.160.20.60">
    <property type="entry name" value="Glutamate synthase, alpha subunit, C-terminal domain"/>
    <property type="match status" value="1"/>
</dbReference>
<feature type="non-terminal residue" evidence="2">
    <location>
        <position position="1"/>
    </location>
</feature>
<dbReference type="OrthoDB" id="4327079at2759"/>
<accession>W7TTK1</accession>
<organism evidence="2 3">
    <name type="scientific">Nannochloropsis gaditana</name>
    <dbReference type="NCBI Taxonomy" id="72520"/>
    <lineage>
        <taxon>Eukaryota</taxon>
        <taxon>Sar</taxon>
        <taxon>Stramenopiles</taxon>
        <taxon>Ochrophyta</taxon>
        <taxon>Eustigmatophyceae</taxon>
        <taxon>Eustigmatales</taxon>
        <taxon>Monodopsidaceae</taxon>
        <taxon>Nannochloropsis</taxon>
    </lineage>
</organism>
<feature type="domain" description="Glutamate synthase alpha subunit C-terminal" evidence="1">
    <location>
        <begin position="3"/>
        <end position="55"/>
    </location>
</feature>
<dbReference type="InterPro" id="IPR051394">
    <property type="entry name" value="Glutamate_Synthase"/>
</dbReference>
<dbReference type="SUPFAM" id="SSF69336">
    <property type="entry name" value="Alpha subunit of glutamate synthase, C-terminal domain"/>
    <property type="match status" value="1"/>
</dbReference>